<keyword evidence="5 9" id="KW-0238">DNA-binding</keyword>
<keyword evidence="7" id="KW-0804">Transcription</keyword>
<dbReference type="SMART" id="SM00234">
    <property type="entry name" value="START"/>
    <property type="match status" value="1"/>
</dbReference>
<dbReference type="InterPro" id="IPR002913">
    <property type="entry name" value="START_lipid-bd_dom"/>
</dbReference>
<dbReference type="InterPro" id="IPR023393">
    <property type="entry name" value="START-like_dom_sf"/>
</dbReference>
<dbReference type="CDD" id="cd00086">
    <property type="entry name" value="homeodomain"/>
    <property type="match status" value="1"/>
</dbReference>
<dbReference type="PANTHER" id="PTHR45654">
    <property type="entry name" value="HOMEOBOX-LEUCINE ZIPPER PROTEIN MERISTEM L1"/>
    <property type="match status" value="1"/>
</dbReference>
<evidence type="ECO:0000313" key="15">
    <source>
        <dbReference type="EMBL" id="KAI5082765.1"/>
    </source>
</evidence>
<evidence type="ECO:0000256" key="8">
    <source>
        <dbReference type="ARBA" id="ARBA00023242"/>
    </source>
</evidence>
<dbReference type="OrthoDB" id="6159439at2759"/>
<dbReference type="PROSITE" id="PS50848">
    <property type="entry name" value="START"/>
    <property type="match status" value="1"/>
</dbReference>
<protein>
    <submittedName>
        <fullName evidence="15">Uncharacterized protein</fullName>
    </submittedName>
</protein>
<evidence type="ECO:0000256" key="5">
    <source>
        <dbReference type="ARBA" id="ARBA00023125"/>
    </source>
</evidence>
<dbReference type="AlphaFoldDB" id="A0A9D4ZRP5"/>
<feature type="domain" description="Homeobox" evidence="13">
    <location>
        <begin position="87"/>
        <end position="147"/>
    </location>
</feature>
<dbReference type="PROSITE" id="PS50071">
    <property type="entry name" value="HOMEOBOX_2"/>
    <property type="match status" value="1"/>
</dbReference>
<organism evidence="15 16">
    <name type="scientific">Adiantum capillus-veneris</name>
    <name type="common">Maidenhair fern</name>
    <dbReference type="NCBI Taxonomy" id="13818"/>
    <lineage>
        <taxon>Eukaryota</taxon>
        <taxon>Viridiplantae</taxon>
        <taxon>Streptophyta</taxon>
        <taxon>Embryophyta</taxon>
        <taxon>Tracheophyta</taxon>
        <taxon>Polypodiopsida</taxon>
        <taxon>Polypodiidae</taxon>
        <taxon>Polypodiales</taxon>
        <taxon>Pteridineae</taxon>
        <taxon>Pteridaceae</taxon>
        <taxon>Vittarioideae</taxon>
        <taxon>Adiantum</taxon>
    </lineage>
</organism>
<dbReference type="SUPFAM" id="SSF55961">
    <property type="entry name" value="Bet v1-like"/>
    <property type="match status" value="2"/>
</dbReference>
<dbReference type="InterPro" id="IPR001356">
    <property type="entry name" value="HD"/>
</dbReference>
<dbReference type="FunFam" id="1.10.10.60:FF:000229">
    <property type="entry name" value="Homeobox-leucine zipper protein HDG1"/>
    <property type="match status" value="1"/>
</dbReference>
<name>A0A9D4ZRP5_ADICA</name>
<dbReference type="GO" id="GO:0005634">
    <property type="term" value="C:nucleus"/>
    <property type="evidence" value="ECO:0007669"/>
    <property type="project" value="UniProtKB-SubCell"/>
</dbReference>
<feature type="domain" description="START" evidence="14">
    <location>
        <begin position="274"/>
        <end position="512"/>
    </location>
</feature>
<evidence type="ECO:0000256" key="9">
    <source>
        <dbReference type="PROSITE-ProRule" id="PRU00108"/>
    </source>
</evidence>
<dbReference type="CDD" id="cd08875">
    <property type="entry name" value="START_ArGLABRA2_like"/>
    <property type="match status" value="1"/>
</dbReference>
<evidence type="ECO:0000256" key="4">
    <source>
        <dbReference type="ARBA" id="ARBA00023054"/>
    </source>
</evidence>
<dbReference type="PANTHER" id="PTHR45654:SF77">
    <property type="entry name" value="HOMEOBOX-LEUCINE ZIPPER PROTEIN MERISTEM L1"/>
    <property type="match status" value="1"/>
</dbReference>
<sequence>MPIGSIAPPNAITGPASLLTRQARNSIYTASGLSLALAHGLEGQRDLSRVGDNEAVKPNKEEGYESRSGSDNLEGASGDEQDPEHARPNKKRYHRHAPAVIQELEAFFKECPHPDEKQRQELSRRLNLHTRQVKFWFQNRRTQMKAQQERHENNVLRQENERLRAENFTIREAMRNASCPTCGGPTAIEMSLEEQQIRFENSRMREELERLYSMNGRLYGARLPTGSPTAVVPYVTPATTTHHDATLGMFQSRELQIAALNGCAESRERAKPLTSLEKNMITELAVVAMEEFMKMVHASQPLWVPAPELSCGTRETLDFSEYLNQFPRGIGPKPEGYRSEATRETGVVVADAHSIVESFLDVTRWMDLFPCIVSRAEVGAVISAGTPVSRNGALQLMFAELQVPSPLVPTRQLYFLRYCKMFGEGMWAVVDVSVDNLRGDSPSITNKYRRRPSGCLIQQLPSGYSKVSWVEHSEFDDSTVHQLYRPLVVTGMAFGAHRWVSTLRRQCDRRTVMMPTLLSARGLSAEDLRNLGLLKLAQRMTTQLCSNVSSSSTWTTLSGNNGEEEVRVLTRESSSENPYEPSGMVLSAATSIWLPVSPQHVFDFLINPTARSKWDVLSLNGCMEELVSVSKGSDPGNFISLLQLGKGSAGNMLIFQECCCDSSGSSFVYAPVDAAHMETVMASPADASIASVPILPSGFVILPDGRGAGGLRGASLTEDRFGGGSLVTIAFQILVNSMPKSKLTLESINNVNTLICSTIRNIKAALSGDDISTTLDIKP</sequence>
<dbReference type="InterPro" id="IPR009057">
    <property type="entry name" value="Homeodomain-like_sf"/>
</dbReference>
<evidence type="ECO:0000256" key="2">
    <source>
        <dbReference type="ARBA" id="ARBA00006789"/>
    </source>
</evidence>
<evidence type="ECO:0000256" key="10">
    <source>
        <dbReference type="RuleBase" id="RU000682"/>
    </source>
</evidence>
<dbReference type="SMART" id="SM00389">
    <property type="entry name" value="HOX"/>
    <property type="match status" value="1"/>
</dbReference>
<gene>
    <name evidence="15" type="ORF">GOP47_0002508</name>
</gene>
<dbReference type="Gene3D" id="3.30.530.20">
    <property type="match status" value="2"/>
</dbReference>
<evidence type="ECO:0000256" key="7">
    <source>
        <dbReference type="ARBA" id="ARBA00023163"/>
    </source>
</evidence>
<dbReference type="InterPro" id="IPR017970">
    <property type="entry name" value="Homeobox_CS"/>
</dbReference>
<dbReference type="PROSITE" id="PS00027">
    <property type="entry name" value="HOMEOBOX_1"/>
    <property type="match status" value="1"/>
</dbReference>
<keyword evidence="6 9" id="KW-0371">Homeobox</keyword>
<dbReference type="Pfam" id="PF00046">
    <property type="entry name" value="Homeodomain"/>
    <property type="match status" value="1"/>
</dbReference>
<dbReference type="InterPro" id="IPR042160">
    <property type="entry name" value="HD-Zip_IV"/>
</dbReference>
<evidence type="ECO:0000259" key="14">
    <source>
        <dbReference type="PROSITE" id="PS50848"/>
    </source>
</evidence>
<feature type="compositionally biased region" description="Basic and acidic residues" evidence="12">
    <location>
        <begin position="48"/>
        <end position="65"/>
    </location>
</feature>
<dbReference type="GO" id="GO:0008289">
    <property type="term" value="F:lipid binding"/>
    <property type="evidence" value="ECO:0007669"/>
    <property type="project" value="InterPro"/>
</dbReference>
<evidence type="ECO:0000259" key="13">
    <source>
        <dbReference type="PROSITE" id="PS50071"/>
    </source>
</evidence>
<dbReference type="EMBL" id="JABFUD020000002">
    <property type="protein sequence ID" value="KAI5082765.1"/>
    <property type="molecule type" value="Genomic_DNA"/>
</dbReference>
<dbReference type="SUPFAM" id="SSF46689">
    <property type="entry name" value="Homeodomain-like"/>
    <property type="match status" value="1"/>
</dbReference>
<evidence type="ECO:0000313" key="16">
    <source>
        <dbReference type="Proteomes" id="UP000886520"/>
    </source>
</evidence>
<feature type="DNA-binding region" description="Homeobox" evidence="9">
    <location>
        <begin position="89"/>
        <end position="148"/>
    </location>
</feature>
<dbReference type="GO" id="GO:0000981">
    <property type="term" value="F:DNA-binding transcription factor activity, RNA polymerase II-specific"/>
    <property type="evidence" value="ECO:0007669"/>
    <property type="project" value="InterPro"/>
</dbReference>
<dbReference type="Pfam" id="PF25797">
    <property type="entry name" value="PDF2_C"/>
    <property type="match status" value="1"/>
</dbReference>
<keyword evidence="16" id="KW-1185">Reference proteome</keyword>
<keyword evidence="4 11" id="KW-0175">Coiled coil</keyword>
<dbReference type="Pfam" id="PF01852">
    <property type="entry name" value="START"/>
    <property type="match status" value="1"/>
</dbReference>
<keyword evidence="3" id="KW-0805">Transcription regulation</keyword>
<keyword evidence="8 9" id="KW-0539">Nucleus</keyword>
<comment type="caution">
    <text evidence="15">The sequence shown here is derived from an EMBL/GenBank/DDBJ whole genome shotgun (WGS) entry which is preliminary data.</text>
</comment>
<feature type="coiled-coil region" evidence="11">
    <location>
        <begin position="139"/>
        <end position="166"/>
    </location>
</feature>
<evidence type="ECO:0000256" key="6">
    <source>
        <dbReference type="ARBA" id="ARBA00023155"/>
    </source>
</evidence>
<proteinExistence type="inferred from homology"/>
<evidence type="ECO:0000256" key="3">
    <source>
        <dbReference type="ARBA" id="ARBA00023015"/>
    </source>
</evidence>
<dbReference type="InterPro" id="IPR057993">
    <property type="entry name" value="HD-Zip_IV_C"/>
</dbReference>
<evidence type="ECO:0000256" key="11">
    <source>
        <dbReference type="SAM" id="Coils"/>
    </source>
</evidence>
<dbReference type="Proteomes" id="UP000886520">
    <property type="component" value="Chromosome 3"/>
</dbReference>
<evidence type="ECO:0000256" key="1">
    <source>
        <dbReference type="ARBA" id="ARBA00004123"/>
    </source>
</evidence>
<dbReference type="Gene3D" id="1.10.10.60">
    <property type="entry name" value="Homeodomain-like"/>
    <property type="match status" value="1"/>
</dbReference>
<feature type="region of interest" description="Disordered" evidence="12">
    <location>
        <begin position="48"/>
        <end position="93"/>
    </location>
</feature>
<evidence type="ECO:0000256" key="12">
    <source>
        <dbReference type="SAM" id="MobiDB-lite"/>
    </source>
</evidence>
<accession>A0A9D4ZRP5</accession>
<reference evidence="15" key="1">
    <citation type="submission" date="2021-01" db="EMBL/GenBank/DDBJ databases">
        <title>Adiantum capillus-veneris genome.</title>
        <authorList>
            <person name="Fang Y."/>
            <person name="Liao Q."/>
        </authorList>
    </citation>
    <scope>NUCLEOTIDE SEQUENCE</scope>
    <source>
        <strain evidence="15">H3</strain>
        <tissue evidence="15">Leaf</tissue>
    </source>
</reference>
<comment type="subcellular location">
    <subcellularLocation>
        <location evidence="1 9 10">Nucleus</location>
    </subcellularLocation>
</comment>
<comment type="similarity">
    <text evidence="2">Belongs to the HD-ZIP homeobox family. Class IV subfamily.</text>
</comment>
<dbReference type="GO" id="GO:0003677">
    <property type="term" value="F:DNA binding"/>
    <property type="evidence" value="ECO:0007669"/>
    <property type="project" value="UniProtKB-UniRule"/>
</dbReference>